<sequence length="490" mass="53497">MRSVRLALHATPQCTLLLLTSETAMAVLAVLTSPPLTVTIRNAVSTIYENMRQPELFYTSRGLHAITRDRFNTHIKKLKFTSRTRKWRSSTKPTSSHFLIRSPLFSTQSTTAMTDAMQHPLSGLWQPTQLQKLHYGSDSVKEHLVECLPNDNSKAFIITGLSLTTKTPLVKQVEQLLGSKHAGTFSKIGQHAPVAQLDEATEIIQRDSSVDSVISIGGGSPIDSAKAISYRLHDKSGKWLYHIAIPTTLSASECTMMAGYTESNGVKTGVRGKELVPHVVLYDATFALHTPERLWTSTGMRAMDHAIELLYHPTASEMPARWATLQAASSLFENLVKYKADTKDEDVITKLQLAAFGSLGFLGCNIKGGLGLSHALGYALGSPYNIPHGITSCLTLGHVVKLKANDPNAAEQIARVLPFIGESVSGDKKKDAEKVGDRILKLVKDLGLDSDFGNYEVGRDQVAIITQRATGQESGNVYDAVEELVKGLYV</sequence>
<dbReference type="GO" id="GO:0046872">
    <property type="term" value="F:metal ion binding"/>
    <property type="evidence" value="ECO:0007669"/>
    <property type="project" value="InterPro"/>
</dbReference>
<organism evidence="5 6">
    <name type="scientific">Ampelomyces quisqualis</name>
    <name type="common">Powdery mildew agent</name>
    <dbReference type="NCBI Taxonomy" id="50730"/>
    <lineage>
        <taxon>Eukaryota</taxon>
        <taxon>Fungi</taxon>
        <taxon>Dikarya</taxon>
        <taxon>Ascomycota</taxon>
        <taxon>Pezizomycotina</taxon>
        <taxon>Dothideomycetes</taxon>
        <taxon>Pleosporomycetidae</taxon>
        <taxon>Pleosporales</taxon>
        <taxon>Pleosporineae</taxon>
        <taxon>Phaeosphaeriaceae</taxon>
        <taxon>Ampelomyces</taxon>
    </lineage>
</organism>
<dbReference type="SUPFAM" id="SSF56796">
    <property type="entry name" value="Dehydroquinate synthase-like"/>
    <property type="match status" value="1"/>
</dbReference>
<reference evidence="5" key="1">
    <citation type="journal article" date="2020" name="Stud. Mycol.">
        <title>101 Dothideomycetes genomes: a test case for predicting lifestyles and emergence of pathogens.</title>
        <authorList>
            <person name="Haridas S."/>
            <person name="Albert R."/>
            <person name="Binder M."/>
            <person name="Bloem J."/>
            <person name="Labutti K."/>
            <person name="Salamov A."/>
            <person name="Andreopoulos B."/>
            <person name="Baker S."/>
            <person name="Barry K."/>
            <person name="Bills G."/>
            <person name="Bluhm B."/>
            <person name="Cannon C."/>
            <person name="Castanera R."/>
            <person name="Culley D."/>
            <person name="Daum C."/>
            <person name="Ezra D."/>
            <person name="Gonzalez J."/>
            <person name="Henrissat B."/>
            <person name="Kuo A."/>
            <person name="Liang C."/>
            <person name="Lipzen A."/>
            <person name="Lutzoni F."/>
            <person name="Magnuson J."/>
            <person name="Mondo S."/>
            <person name="Nolan M."/>
            <person name="Ohm R."/>
            <person name="Pangilinan J."/>
            <person name="Park H.-J."/>
            <person name="Ramirez L."/>
            <person name="Alfaro M."/>
            <person name="Sun H."/>
            <person name="Tritt A."/>
            <person name="Yoshinaga Y."/>
            <person name="Zwiers L.-H."/>
            <person name="Turgeon B."/>
            <person name="Goodwin S."/>
            <person name="Spatafora J."/>
            <person name="Crous P."/>
            <person name="Grigoriev I."/>
        </authorList>
    </citation>
    <scope>NUCLEOTIDE SEQUENCE</scope>
    <source>
        <strain evidence="5">HMLAC05119</strain>
    </source>
</reference>
<dbReference type="GO" id="GO:0004022">
    <property type="term" value="F:alcohol dehydrogenase (NAD+) activity"/>
    <property type="evidence" value="ECO:0007669"/>
    <property type="project" value="TreeGrafter"/>
</dbReference>
<evidence type="ECO:0000259" key="3">
    <source>
        <dbReference type="Pfam" id="PF00465"/>
    </source>
</evidence>
<dbReference type="OrthoDB" id="339764at2759"/>
<evidence type="ECO:0000313" key="6">
    <source>
        <dbReference type="Proteomes" id="UP000800096"/>
    </source>
</evidence>
<dbReference type="InterPro" id="IPR001670">
    <property type="entry name" value="ADH_Fe/GldA"/>
</dbReference>
<dbReference type="Pfam" id="PF25137">
    <property type="entry name" value="ADH_Fe_C"/>
    <property type="match status" value="1"/>
</dbReference>
<dbReference type="GO" id="GO:0005739">
    <property type="term" value="C:mitochondrion"/>
    <property type="evidence" value="ECO:0007669"/>
    <property type="project" value="TreeGrafter"/>
</dbReference>
<dbReference type="InterPro" id="IPR056798">
    <property type="entry name" value="ADH_Fe_C"/>
</dbReference>
<protein>
    <submittedName>
        <fullName evidence="5">Uncharacterized protein</fullName>
    </submittedName>
</protein>
<accession>A0A6A5QDF0</accession>
<evidence type="ECO:0000256" key="2">
    <source>
        <dbReference type="SAM" id="SignalP"/>
    </source>
</evidence>
<feature type="domain" description="Fe-containing alcohol dehydrogenase-like C-terminal" evidence="4">
    <location>
        <begin position="297"/>
        <end position="472"/>
    </location>
</feature>
<feature type="signal peptide" evidence="2">
    <location>
        <begin position="1"/>
        <end position="29"/>
    </location>
</feature>
<dbReference type="Proteomes" id="UP000800096">
    <property type="component" value="Unassembled WGS sequence"/>
</dbReference>
<name>A0A6A5QDF0_AMPQU</name>
<evidence type="ECO:0000256" key="1">
    <source>
        <dbReference type="ARBA" id="ARBA00023002"/>
    </source>
</evidence>
<dbReference type="Pfam" id="PF00465">
    <property type="entry name" value="Fe-ADH"/>
    <property type="match status" value="1"/>
</dbReference>
<feature type="chain" id="PRO_5025534068" evidence="2">
    <location>
        <begin position="30"/>
        <end position="490"/>
    </location>
</feature>
<dbReference type="InterPro" id="IPR039697">
    <property type="entry name" value="Alcohol_dehydrogenase_Fe"/>
</dbReference>
<feature type="domain" description="Alcohol dehydrogenase iron-type/glycerol dehydrogenase GldA" evidence="3">
    <location>
        <begin position="132"/>
        <end position="283"/>
    </location>
</feature>
<evidence type="ECO:0000259" key="4">
    <source>
        <dbReference type="Pfam" id="PF25137"/>
    </source>
</evidence>
<gene>
    <name evidence="5" type="ORF">BDU57DRAFT_522262</name>
</gene>
<evidence type="ECO:0000313" key="5">
    <source>
        <dbReference type="EMBL" id="KAF1913373.1"/>
    </source>
</evidence>
<dbReference type="PROSITE" id="PS00060">
    <property type="entry name" value="ADH_IRON_2"/>
    <property type="match status" value="1"/>
</dbReference>
<dbReference type="Gene3D" id="1.20.1090.10">
    <property type="entry name" value="Dehydroquinate synthase-like - alpha domain"/>
    <property type="match status" value="1"/>
</dbReference>
<dbReference type="AlphaFoldDB" id="A0A6A5QDF0"/>
<keyword evidence="6" id="KW-1185">Reference proteome</keyword>
<dbReference type="InterPro" id="IPR018211">
    <property type="entry name" value="ADH_Fe_CS"/>
</dbReference>
<dbReference type="PANTHER" id="PTHR11496">
    <property type="entry name" value="ALCOHOL DEHYDROGENASE"/>
    <property type="match status" value="1"/>
</dbReference>
<dbReference type="EMBL" id="ML979139">
    <property type="protein sequence ID" value="KAF1913373.1"/>
    <property type="molecule type" value="Genomic_DNA"/>
</dbReference>
<dbReference type="Gene3D" id="3.40.50.1970">
    <property type="match status" value="1"/>
</dbReference>
<dbReference type="CDD" id="cd08192">
    <property type="entry name" value="MAR-like"/>
    <property type="match status" value="1"/>
</dbReference>
<dbReference type="PANTHER" id="PTHR11496:SF97">
    <property type="entry name" value="ALCOHOL DEHYDROGENASE IRON-TYPE_GLYCEROL DEHYDROGENASE GLDA DOMAIN-CONTAINING PROTEIN"/>
    <property type="match status" value="1"/>
</dbReference>
<keyword evidence="2" id="KW-0732">Signal</keyword>
<keyword evidence="1" id="KW-0560">Oxidoreductase</keyword>
<proteinExistence type="predicted"/>